<feature type="transmembrane region" description="Helical" evidence="1">
    <location>
        <begin position="88"/>
        <end position="106"/>
    </location>
</feature>
<accession>A0A1Y2HMJ1</accession>
<organism evidence="2 3">
    <name type="scientific">Catenaria anguillulae PL171</name>
    <dbReference type="NCBI Taxonomy" id="765915"/>
    <lineage>
        <taxon>Eukaryota</taxon>
        <taxon>Fungi</taxon>
        <taxon>Fungi incertae sedis</taxon>
        <taxon>Blastocladiomycota</taxon>
        <taxon>Blastocladiomycetes</taxon>
        <taxon>Blastocladiales</taxon>
        <taxon>Catenariaceae</taxon>
        <taxon>Catenaria</taxon>
    </lineage>
</organism>
<evidence type="ECO:0000313" key="3">
    <source>
        <dbReference type="Proteomes" id="UP000193411"/>
    </source>
</evidence>
<feature type="transmembrane region" description="Helical" evidence="1">
    <location>
        <begin position="55"/>
        <end position="79"/>
    </location>
</feature>
<dbReference type="EMBL" id="MCFL01000020">
    <property type="protein sequence ID" value="ORZ35837.1"/>
    <property type="molecule type" value="Genomic_DNA"/>
</dbReference>
<name>A0A1Y2HMJ1_9FUNG</name>
<gene>
    <name evidence="2" type="ORF">BCR44DRAFT_197003</name>
</gene>
<feature type="transmembrane region" description="Helical" evidence="1">
    <location>
        <begin position="112"/>
        <end position="130"/>
    </location>
</feature>
<evidence type="ECO:0000256" key="1">
    <source>
        <dbReference type="SAM" id="Phobius"/>
    </source>
</evidence>
<evidence type="ECO:0000313" key="2">
    <source>
        <dbReference type="EMBL" id="ORZ35837.1"/>
    </source>
</evidence>
<proteinExistence type="predicted"/>
<keyword evidence="1" id="KW-1133">Transmembrane helix</keyword>
<protein>
    <submittedName>
        <fullName evidence="2">Uncharacterized protein</fullName>
    </submittedName>
</protein>
<dbReference type="AlphaFoldDB" id="A0A1Y2HMJ1"/>
<keyword evidence="1" id="KW-0472">Membrane</keyword>
<sequence>MLLFSVIGVITSINDISTVSSAIDSVFPFRTSFADNSPFSAAASSVRAELERLRIYLFINLAANLLQALVSGAGLLAILKNLPATHKLYLYGSGALVVLRVVLLFLLRVNGLSIFTMLLNAAILYAIWVYQGKIEASVADAPKEPTPNESTEMTA</sequence>
<reference evidence="2 3" key="1">
    <citation type="submission" date="2016-07" db="EMBL/GenBank/DDBJ databases">
        <title>Pervasive Adenine N6-methylation of Active Genes in Fungi.</title>
        <authorList>
            <consortium name="DOE Joint Genome Institute"/>
            <person name="Mondo S.J."/>
            <person name="Dannebaum R.O."/>
            <person name="Kuo R.C."/>
            <person name="Labutti K."/>
            <person name="Haridas S."/>
            <person name="Kuo A."/>
            <person name="Salamov A."/>
            <person name="Ahrendt S.R."/>
            <person name="Lipzen A."/>
            <person name="Sullivan W."/>
            <person name="Andreopoulos W.B."/>
            <person name="Clum A."/>
            <person name="Lindquist E."/>
            <person name="Daum C."/>
            <person name="Ramamoorthy G.K."/>
            <person name="Gryganskyi A."/>
            <person name="Culley D."/>
            <person name="Magnuson J.K."/>
            <person name="James T.Y."/>
            <person name="O'Malley M.A."/>
            <person name="Stajich J.E."/>
            <person name="Spatafora J.W."/>
            <person name="Visel A."/>
            <person name="Grigoriev I.V."/>
        </authorList>
    </citation>
    <scope>NUCLEOTIDE SEQUENCE [LARGE SCALE GENOMIC DNA]</scope>
    <source>
        <strain evidence="2 3">PL171</strain>
    </source>
</reference>
<dbReference type="Proteomes" id="UP000193411">
    <property type="component" value="Unassembled WGS sequence"/>
</dbReference>
<keyword evidence="1" id="KW-0812">Transmembrane</keyword>
<comment type="caution">
    <text evidence="2">The sequence shown here is derived from an EMBL/GenBank/DDBJ whole genome shotgun (WGS) entry which is preliminary data.</text>
</comment>
<keyword evidence="3" id="KW-1185">Reference proteome</keyword>